<evidence type="ECO:0000256" key="1">
    <source>
        <dbReference type="ARBA" id="ARBA00004418"/>
    </source>
</evidence>
<organism evidence="7 8">
    <name type="scientific">Criibacterium bergeronii</name>
    <dbReference type="NCBI Taxonomy" id="1871336"/>
    <lineage>
        <taxon>Bacteria</taxon>
        <taxon>Bacillati</taxon>
        <taxon>Bacillota</taxon>
        <taxon>Clostridia</taxon>
        <taxon>Peptostreptococcales</taxon>
        <taxon>Filifactoraceae</taxon>
        <taxon>Criibacterium</taxon>
    </lineage>
</organism>
<dbReference type="GO" id="GO:0019808">
    <property type="term" value="F:polyamine binding"/>
    <property type="evidence" value="ECO:0007669"/>
    <property type="project" value="InterPro"/>
</dbReference>
<dbReference type="STRING" id="1871336.BBG48_01345"/>
<dbReference type="CDD" id="cd13590">
    <property type="entry name" value="PBP2_PotD_PotF_like"/>
    <property type="match status" value="1"/>
</dbReference>
<dbReference type="GO" id="GO:0015846">
    <property type="term" value="P:polyamine transport"/>
    <property type="evidence" value="ECO:0007669"/>
    <property type="project" value="InterPro"/>
</dbReference>
<comment type="subcellular location">
    <subcellularLocation>
        <location evidence="1">Periplasm</location>
    </subcellularLocation>
</comment>
<dbReference type="Pfam" id="PF13416">
    <property type="entry name" value="SBP_bac_8"/>
    <property type="match status" value="1"/>
</dbReference>
<dbReference type="PIRSF" id="PIRSF019574">
    <property type="entry name" value="Periplasmic_polyamine_BP"/>
    <property type="match status" value="1"/>
</dbReference>
<dbReference type="AlphaFoldDB" id="A0A371IPD1"/>
<gene>
    <name evidence="7" type="ORF">BBG48_001075</name>
</gene>
<evidence type="ECO:0000256" key="2">
    <source>
        <dbReference type="ARBA" id="ARBA00022448"/>
    </source>
</evidence>
<dbReference type="Proteomes" id="UP000093352">
    <property type="component" value="Unassembled WGS sequence"/>
</dbReference>
<comment type="caution">
    <text evidence="7">The sequence shown here is derived from an EMBL/GenBank/DDBJ whole genome shotgun (WGS) entry which is preliminary data.</text>
</comment>
<dbReference type="EMBL" id="MBEW02000001">
    <property type="protein sequence ID" value="RDY22338.1"/>
    <property type="molecule type" value="Genomic_DNA"/>
</dbReference>
<evidence type="ECO:0000313" key="7">
    <source>
        <dbReference type="EMBL" id="RDY22338.1"/>
    </source>
</evidence>
<keyword evidence="3 6" id="KW-0732">Signal</keyword>
<dbReference type="GO" id="GO:0042597">
    <property type="term" value="C:periplasmic space"/>
    <property type="evidence" value="ECO:0007669"/>
    <property type="project" value="UniProtKB-SubCell"/>
</dbReference>
<sequence>MKKLLSVFFALALTLTGCGGGSTAPANSTDSAAKDVTLNVYNWGDYIDPDVLDMFTEETGIKVNYENFNNNEELLAKIEAGSTNYDVLFPSDYMVGIMRDKGLLQELNKDNIPNAKNIDPRFNKLSYDPEDKYSVPYMWQTVGIVYNKEKVTDPVDTWDLLWNEKYARKIIMLDSSRDTIGIALKKLGYSLNTKNDEEIQKAKQLLIEQKPLVNSYHVDYYKTALIGAEADISLAWSGDAMYIKSENPVYEYSIPKEGTNISIDCMVIPTQATHKQEAEKFINFMNEPEIAAKNAEYIKYSSPNLEAIKLLPQEERNNVLMYPQGDIDKIGELFVDLGDYNQVYDKTWTEIKTAN</sequence>
<dbReference type="RefSeq" id="WP_068911756.1">
    <property type="nucleotide sequence ID" value="NZ_MBEW02000001.1"/>
</dbReference>
<evidence type="ECO:0000256" key="3">
    <source>
        <dbReference type="ARBA" id="ARBA00022729"/>
    </source>
</evidence>
<dbReference type="Gene3D" id="3.40.190.10">
    <property type="entry name" value="Periplasmic binding protein-like II"/>
    <property type="match status" value="2"/>
</dbReference>
<dbReference type="InterPro" id="IPR001188">
    <property type="entry name" value="Sperm_putr-bd"/>
</dbReference>
<dbReference type="PANTHER" id="PTHR30222">
    <property type="entry name" value="SPERMIDINE/PUTRESCINE-BINDING PERIPLASMIC PROTEIN"/>
    <property type="match status" value="1"/>
</dbReference>
<name>A0A371IPD1_9FIRM</name>
<reference evidence="7 8" key="1">
    <citation type="journal article" date="2016" name="Genome Announc.">
        <title>Draft Genome Sequence of Criibacterium bergeronii gen. nov., sp. nov., Strain CCRI-22567T, Isolated from a Vaginal Sample from a Woman with Bacterial Vaginosis.</title>
        <authorList>
            <person name="Maheux A.F."/>
            <person name="Berube E."/>
            <person name="Boudreau D.K."/>
            <person name="Raymond F."/>
            <person name="Corbeil J."/>
            <person name="Roy P.H."/>
            <person name="Boissinot M."/>
            <person name="Omar R.F."/>
        </authorList>
    </citation>
    <scope>NUCLEOTIDE SEQUENCE [LARGE SCALE GENOMIC DNA]</scope>
    <source>
        <strain evidence="7 8">CCRI-22567</strain>
    </source>
</reference>
<keyword evidence="8" id="KW-1185">Reference proteome</keyword>
<dbReference type="InterPro" id="IPR006059">
    <property type="entry name" value="SBP"/>
</dbReference>
<dbReference type="PRINTS" id="PR00909">
    <property type="entry name" value="SPERMDNBNDNG"/>
</dbReference>
<evidence type="ECO:0000313" key="8">
    <source>
        <dbReference type="Proteomes" id="UP000093352"/>
    </source>
</evidence>
<dbReference type="PROSITE" id="PS51257">
    <property type="entry name" value="PROKAR_LIPOPROTEIN"/>
    <property type="match status" value="1"/>
</dbReference>
<proteinExistence type="predicted"/>
<dbReference type="PANTHER" id="PTHR30222:SF17">
    <property type="entry name" value="SPERMIDINE_PUTRESCINE-BINDING PERIPLASMIC PROTEIN"/>
    <property type="match status" value="1"/>
</dbReference>
<protein>
    <submittedName>
        <fullName evidence="7">Spermidine/putrescine ABC transporter substrate-binding protein</fullName>
    </submittedName>
</protein>
<keyword evidence="4" id="KW-0574">Periplasm</keyword>
<evidence type="ECO:0000256" key="4">
    <source>
        <dbReference type="ARBA" id="ARBA00022764"/>
    </source>
</evidence>
<evidence type="ECO:0000256" key="5">
    <source>
        <dbReference type="PIRSR" id="PIRSR019574-1"/>
    </source>
</evidence>
<accession>A0A371IPD1</accession>
<feature type="signal peptide" evidence="6">
    <location>
        <begin position="1"/>
        <end position="19"/>
    </location>
</feature>
<evidence type="ECO:0000256" key="6">
    <source>
        <dbReference type="SAM" id="SignalP"/>
    </source>
</evidence>
<keyword evidence="2" id="KW-0813">Transport</keyword>
<feature type="chain" id="PRO_5038639841" evidence="6">
    <location>
        <begin position="20"/>
        <end position="355"/>
    </location>
</feature>
<feature type="binding site" evidence="5">
    <location>
        <position position="93"/>
    </location>
    <ligand>
        <name>spermidine</name>
        <dbReference type="ChEBI" id="CHEBI:57834"/>
    </ligand>
</feature>
<dbReference type="SUPFAM" id="SSF53850">
    <property type="entry name" value="Periplasmic binding protein-like II"/>
    <property type="match status" value="1"/>
</dbReference>